<evidence type="ECO:0000313" key="4">
    <source>
        <dbReference type="Proteomes" id="UP000539146"/>
    </source>
</evidence>
<organism evidence="3 4">
    <name type="scientific">Curtobacterium citreum</name>
    <dbReference type="NCBI Taxonomy" id="2036"/>
    <lineage>
        <taxon>Bacteria</taxon>
        <taxon>Bacillati</taxon>
        <taxon>Actinomycetota</taxon>
        <taxon>Actinomycetes</taxon>
        <taxon>Micrococcales</taxon>
        <taxon>Microbacteriaceae</taxon>
        <taxon>Curtobacterium</taxon>
    </lineage>
</organism>
<accession>A0A850DU70</accession>
<dbReference type="RefSeq" id="WP_175325839.1">
    <property type="nucleotide sequence ID" value="NZ_BAAAWP010000001.1"/>
</dbReference>
<dbReference type="EMBL" id="JABMCG010000097">
    <property type="protein sequence ID" value="NUU28025.1"/>
    <property type="molecule type" value="Genomic_DNA"/>
</dbReference>
<gene>
    <name evidence="3" type="ORF">HP467_07855</name>
</gene>
<dbReference type="AlphaFoldDB" id="A0A850DU70"/>
<feature type="region of interest" description="Disordered" evidence="1">
    <location>
        <begin position="24"/>
        <end position="92"/>
    </location>
</feature>
<dbReference type="Proteomes" id="UP000539146">
    <property type="component" value="Unassembled WGS sequence"/>
</dbReference>
<sequence>MRRTAATPQLIGLSVLLVLTLAACSSGDGDGRPSASPSRSASASATATDAPRPSTGPSTDPTTPAQGGDTTVPIPEETPADDPSEAPPSDFPATALVTYAGWDAGSGTLQAAGIVSGATDTSGTCTFTATKDGTTREQRSDASVASTSINCAQVSFPRSQLGTGTWSVALRYAIGGKSVTSNPTTVEVP</sequence>
<evidence type="ECO:0000313" key="3">
    <source>
        <dbReference type="EMBL" id="NUU28025.1"/>
    </source>
</evidence>
<evidence type="ECO:0000256" key="2">
    <source>
        <dbReference type="SAM" id="SignalP"/>
    </source>
</evidence>
<name>A0A850DU70_9MICO</name>
<evidence type="ECO:0000256" key="1">
    <source>
        <dbReference type="SAM" id="MobiDB-lite"/>
    </source>
</evidence>
<comment type="caution">
    <text evidence="3">The sequence shown here is derived from an EMBL/GenBank/DDBJ whole genome shotgun (WGS) entry which is preliminary data.</text>
</comment>
<feature type="chain" id="PRO_5039666141" evidence="2">
    <location>
        <begin position="29"/>
        <end position="189"/>
    </location>
</feature>
<dbReference type="PROSITE" id="PS51257">
    <property type="entry name" value="PROKAR_LIPOPROTEIN"/>
    <property type="match status" value="1"/>
</dbReference>
<keyword evidence="2" id="KW-0732">Signal</keyword>
<feature type="compositionally biased region" description="Low complexity" evidence="1">
    <location>
        <begin position="32"/>
        <end position="64"/>
    </location>
</feature>
<proteinExistence type="predicted"/>
<protein>
    <submittedName>
        <fullName evidence="3">Uncharacterized protein</fullName>
    </submittedName>
</protein>
<reference evidence="3 4" key="1">
    <citation type="submission" date="2020-05" db="EMBL/GenBank/DDBJ databases">
        <title>Genome Sequencing of Type Strains.</title>
        <authorList>
            <person name="Lemaire J.F."/>
            <person name="Inderbitzin P."/>
            <person name="Gregorio O.A."/>
            <person name="Collins S.B."/>
            <person name="Wespe N."/>
            <person name="Knight-Connoni V."/>
        </authorList>
    </citation>
    <scope>NUCLEOTIDE SEQUENCE [LARGE SCALE GENOMIC DNA]</scope>
    <source>
        <strain evidence="3 4">DSM 20512</strain>
    </source>
</reference>
<feature type="signal peptide" evidence="2">
    <location>
        <begin position="1"/>
        <end position="28"/>
    </location>
</feature>